<dbReference type="AlphaFoldDB" id="A0A117LU13"/>
<proteinExistence type="predicted"/>
<name>A0A117LU13_9BACT</name>
<gene>
    <name evidence="1" type="ORF">XD87_0202</name>
</gene>
<dbReference type="Proteomes" id="UP000053469">
    <property type="component" value="Unassembled WGS sequence"/>
</dbReference>
<evidence type="ECO:0000313" key="2">
    <source>
        <dbReference type="Proteomes" id="UP000053469"/>
    </source>
</evidence>
<protein>
    <submittedName>
        <fullName evidence="1">Uncharacterized protein</fullName>
    </submittedName>
</protein>
<organism evidence="1 2">
    <name type="scientific">candidate division WS6 bacterium 36_33</name>
    <dbReference type="NCBI Taxonomy" id="1641388"/>
    <lineage>
        <taxon>Bacteria</taxon>
        <taxon>Candidatus Dojkabacteria</taxon>
    </lineage>
</organism>
<evidence type="ECO:0000313" key="1">
    <source>
        <dbReference type="EMBL" id="KUK67312.1"/>
    </source>
</evidence>
<dbReference type="EMBL" id="LGGI01000020">
    <property type="protein sequence ID" value="KUK67312.1"/>
    <property type="molecule type" value="Genomic_DNA"/>
</dbReference>
<accession>A0A117LU13</accession>
<reference evidence="2" key="1">
    <citation type="journal article" date="2015" name="MBio">
        <title>Genome-Resolved Metagenomic Analysis Reveals Roles for Candidate Phyla and Other Microbial Community Members in Biogeochemical Transformations in Oil Reservoirs.</title>
        <authorList>
            <person name="Hu P."/>
            <person name="Tom L."/>
            <person name="Singh A."/>
            <person name="Thomas B.C."/>
            <person name="Baker B.J."/>
            <person name="Piceno Y.M."/>
            <person name="Andersen G.L."/>
            <person name="Banfield J.F."/>
        </authorList>
    </citation>
    <scope>NUCLEOTIDE SEQUENCE [LARGE SCALE GENOMIC DNA]</scope>
</reference>
<sequence>MDMQIEKRFSFTYEFNPAELVVDSDDIYKRSLEIIQMEANQEKSEEDIARLEGLRRIEGYVGGYEIDYRIEGFDFVKLNEDGDIKLFTFLSPLVDDEYETPTQLFAPGEVSRIFKYQQKEGGGVGGKFELKTHEFDDSGDKSIAVDHSSILLHPIVIPIWEPYKVERVKKVLKDNPNRELIEFS</sequence>
<comment type="caution">
    <text evidence="1">The sequence shown here is derived from an EMBL/GenBank/DDBJ whole genome shotgun (WGS) entry which is preliminary data.</text>
</comment>